<dbReference type="Proteomes" id="UP000192801">
    <property type="component" value="Unassembled WGS sequence"/>
</dbReference>
<dbReference type="Gene3D" id="3.40.50.720">
    <property type="entry name" value="NAD(P)-binding Rossmann-like Domain"/>
    <property type="match status" value="1"/>
</dbReference>
<gene>
    <name evidence="1" type="ORF">BST26_14985</name>
</gene>
<reference evidence="1 2" key="1">
    <citation type="submission" date="2016-12" db="EMBL/GenBank/DDBJ databases">
        <title>The new phylogeny of genus Mycobacterium.</title>
        <authorList>
            <person name="Tortoli E."/>
            <person name="Trovato A."/>
            <person name="Cirillo D.M."/>
        </authorList>
    </citation>
    <scope>NUCLEOTIDE SEQUENCE [LARGE SCALE GENOMIC DNA]</scope>
    <source>
        <strain evidence="1 2">DSM 45130</strain>
    </source>
</reference>
<organism evidence="1 2">
    <name type="scientific">Mycolicibacterium insubricum</name>
    <dbReference type="NCBI Taxonomy" id="444597"/>
    <lineage>
        <taxon>Bacteria</taxon>
        <taxon>Bacillati</taxon>
        <taxon>Actinomycetota</taxon>
        <taxon>Actinomycetes</taxon>
        <taxon>Mycobacteriales</taxon>
        <taxon>Mycobacteriaceae</taxon>
        <taxon>Mycolicibacterium</taxon>
    </lineage>
</organism>
<protein>
    <submittedName>
        <fullName evidence="1">Uncharacterized protein</fullName>
    </submittedName>
</protein>
<keyword evidence="2" id="KW-1185">Reference proteome</keyword>
<dbReference type="AlphaFoldDB" id="A0A1X0D6K1"/>
<dbReference type="STRING" id="444597.BST26_14985"/>
<accession>A0A1X0D6K1</accession>
<proteinExistence type="predicted"/>
<evidence type="ECO:0000313" key="1">
    <source>
        <dbReference type="EMBL" id="ORA68014.1"/>
    </source>
</evidence>
<evidence type="ECO:0000313" key="2">
    <source>
        <dbReference type="Proteomes" id="UP000192801"/>
    </source>
</evidence>
<sequence>MHGLPEKQRQHSLLPLLHDYRQPARLMPPGSIPVERFREAVRAANVGSDGDIPHITADVIVKYTEDLGVLGLL</sequence>
<name>A0A1X0D6K1_9MYCO</name>
<comment type="caution">
    <text evidence="1">The sequence shown here is derived from an EMBL/GenBank/DDBJ whole genome shotgun (WGS) entry which is preliminary data.</text>
</comment>
<dbReference type="EMBL" id="MVHS01000039">
    <property type="protein sequence ID" value="ORA68014.1"/>
    <property type="molecule type" value="Genomic_DNA"/>
</dbReference>